<comment type="caution">
    <text evidence="1">The sequence shown here is derived from an EMBL/GenBank/DDBJ whole genome shotgun (WGS) entry which is preliminary data.</text>
</comment>
<dbReference type="Proteomes" id="UP001345219">
    <property type="component" value="Chromosome 17"/>
</dbReference>
<evidence type="ECO:0000313" key="1">
    <source>
        <dbReference type="EMBL" id="KAK4760127.1"/>
    </source>
</evidence>
<evidence type="ECO:0000313" key="2">
    <source>
        <dbReference type="Proteomes" id="UP001345219"/>
    </source>
</evidence>
<gene>
    <name evidence="1" type="ORF">SAY87_023258</name>
</gene>
<organism evidence="1 2">
    <name type="scientific">Trapa incisa</name>
    <dbReference type="NCBI Taxonomy" id="236973"/>
    <lineage>
        <taxon>Eukaryota</taxon>
        <taxon>Viridiplantae</taxon>
        <taxon>Streptophyta</taxon>
        <taxon>Embryophyta</taxon>
        <taxon>Tracheophyta</taxon>
        <taxon>Spermatophyta</taxon>
        <taxon>Magnoliopsida</taxon>
        <taxon>eudicotyledons</taxon>
        <taxon>Gunneridae</taxon>
        <taxon>Pentapetalae</taxon>
        <taxon>rosids</taxon>
        <taxon>malvids</taxon>
        <taxon>Myrtales</taxon>
        <taxon>Lythraceae</taxon>
        <taxon>Trapa</taxon>
    </lineage>
</organism>
<keyword evidence="2" id="KW-1185">Reference proteome</keyword>
<protein>
    <submittedName>
        <fullName evidence="1">Uncharacterized protein</fullName>
    </submittedName>
</protein>
<sequence>MSWSLVYVHYVGLAAFSCSFYHLGVGEVSLSCENGSGSGFSLVVFCDHIVQFKSGFLANSRVLWVAVVRVSPQSICHNNLPIWSCFCPSKLLFKCSLTNCMMIWPCFQCSVLWLYCDVVGLELGVVALCDVSVTVRAICPSYGK</sequence>
<dbReference type="EMBL" id="JAXIOK010000011">
    <property type="protein sequence ID" value="KAK4760127.1"/>
    <property type="molecule type" value="Genomic_DNA"/>
</dbReference>
<name>A0AAN7Q603_9MYRT</name>
<dbReference type="AlphaFoldDB" id="A0AAN7Q603"/>
<reference evidence="1 2" key="1">
    <citation type="journal article" date="2023" name="Hortic Res">
        <title>Pangenome of water caltrop reveals structural variations and asymmetric subgenome divergence after allopolyploidization.</title>
        <authorList>
            <person name="Zhang X."/>
            <person name="Chen Y."/>
            <person name="Wang L."/>
            <person name="Yuan Y."/>
            <person name="Fang M."/>
            <person name="Shi L."/>
            <person name="Lu R."/>
            <person name="Comes H.P."/>
            <person name="Ma Y."/>
            <person name="Chen Y."/>
            <person name="Huang G."/>
            <person name="Zhou Y."/>
            <person name="Zheng Z."/>
            <person name="Qiu Y."/>
        </authorList>
    </citation>
    <scope>NUCLEOTIDE SEQUENCE [LARGE SCALE GENOMIC DNA]</scope>
    <source>
        <tissue evidence="1">Roots</tissue>
    </source>
</reference>
<proteinExistence type="predicted"/>
<accession>A0AAN7Q603</accession>